<dbReference type="PANTHER" id="PTHR46086:SF9">
    <property type="entry name" value="FUNGAL LIPASE-LIKE DOMAIN-CONTAINING PROTEIN"/>
    <property type="match status" value="1"/>
</dbReference>
<gene>
    <name evidence="3" type="ORF">FNV43_RR17237</name>
</gene>
<evidence type="ECO:0000313" key="3">
    <source>
        <dbReference type="EMBL" id="KAF3438962.1"/>
    </source>
</evidence>
<dbReference type="InterPro" id="IPR044819">
    <property type="entry name" value="OBL-like"/>
</dbReference>
<dbReference type="PANTHER" id="PTHR46086">
    <property type="entry name" value="ALPHA/BETA-HYDROLASES SUPERFAMILY PROTEIN"/>
    <property type="match status" value="1"/>
</dbReference>
<evidence type="ECO:0000256" key="1">
    <source>
        <dbReference type="ARBA" id="ARBA00022801"/>
    </source>
</evidence>
<dbReference type="InterPro" id="IPR002921">
    <property type="entry name" value="Fungal_lipase-type"/>
</dbReference>
<organism evidence="3 4">
    <name type="scientific">Rhamnella rubrinervis</name>
    <dbReference type="NCBI Taxonomy" id="2594499"/>
    <lineage>
        <taxon>Eukaryota</taxon>
        <taxon>Viridiplantae</taxon>
        <taxon>Streptophyta</taxon>
        <taxon>Embryophyta</taxon>
        <taxon>Tracheophyta</taxon>
        <taxon>Spermatophyta</taxon>
        <taxon>Magnoliopsida</taxon>
        <taxon>eudicotyledons</taxon>
        <taxon>Gunneridae</taxon>
        <taxon>Pentapetalae</taxon>
        <taxon>rosids</taxon>
        <taxon>fabids</taxon>
        <taxon>Rosales</taxon>
        <taxon>Rhamnaceae</taxon>
        <taxon>rhamnoid group</taxon>
        <taxon>Rhamneae</taxon>
        <taxon>Rhamnella</taxon>
    </lineage>
</organism>
<keyword evidence="1" id="KW-0378">Hydrolase</keyword>
<protein>
    <recommendedName>
        <fullName evidence="2">Fungal lipase-type domain-containing protein</fullName>
    </recommendedName>
</protein>
<name>A0A8K0DWQ5_9ROSA</name>
<dbReference type="Proteomes" id="UP000796880">
    <property type="component" value="Unassembled WGS sequence"/>
</dbReference>
<feature type="domain" description="Fungal lipase-type" evidence="2">
    <location>
        <begin position="155"/>
        <end position="308"/>
    </location>
</feature>
<dbReference type="Pfam" id="PF01764">
    <property type="entry name" value="Lipase_3"/>
    <property type="match status" value="1"/>
</dbReference>
<comment type="caution">
    <text evidence="3">The sequence shown here is derived from an EMBL/GenBank/DDBJ whole genome shotgun (WGS) entry which is preliminary data.</text>
</comment>
<proteinExistence type="predicted"/>
<dbReference type="OrthoDB" id="1192995at2759"/>
<dbReference type="Gene3D" id="3.40.50.1820">
    <property type="entry name" value="alpha/beta hydrolase"/>
    <property type="match status" value="1"/>
</dbReference>
<evidence type="ECO:0000313" key="4">
    <source>
        <dbReference type="Proteomes" id="UP000796880"/>
    </source>
</evidence>
<reference evidence="3" key="1">
    <citation type="submission" date="2020-03" db="EMBL/GenBank/DDBJ databases">
        <title>A high-quality chromosome-level genome assembly of a woody plant with both climbing and erect habits, Rhamnella rubrinervis.</title>
        <authorList>
            <person name="Lu Z."/>
            <person name="Yang Y."/>
            <person name="Zhu X."/>
            <person name="Sun Y."/>
        </authorList>
    </citation>
    <scope>NUCLEOTIDE SEQUENCE</scope>
    <source>
        <strain evidence="3">BYM</strain>
        <tissue evidence="3">Leaf</tissue>
    </source>
</reference>
<evidence type="ECO:0000259" key="2">
    <source>
        <dbReference type="Pfam" id="PF01764"/>
    </source>
</evidence>
<dbReference type="GO" id="GO:0006629">
    <property type="term" value="P:lipid metabolic process"/>
    <property type="evidence" value="ECO:0007669"/>
    <property type="project" value="InterPro"/>
</dbReference>
<dbReference type="CDD" id="cd00519">
    <property type="entry name" value="Lipase_3"/>
    <property type="match status" value="1"/>
</dbReference>
<dbReference type="EMBL" id="VOIH02000008">
    <property type="protein sequence ID" value="KAF3438962.1"/>
    <property type="molecule type" value="Genomic_DNA"/>
</dbReference>
<keyword evidence="4" id="KW-1185">Reference proteome</keyword>
<sequence>MVSATEFSTNFVVLREEKASFCDLLCFLLFGYTGGEEEEAFIEFATDKMEQNLMRRQVLKPDRESATFRTIVGYMDKRVKLDKKFKPGDDKYCKALSAMAAKIAYENKAFIKTTVTKHWEMELIDFYKFWNVFEKKYTTTAYIVMDKKVDPEMIVVAFRGTEFFNADLRAADVDISWYEYPGMGKVHGSFLKALGLQENGWPREVDHDDHHPLAYYTIRNQLKDLVCQNNKTKFIITGHCTGGALAILFPAVLALHGEVLLLERLEGVYTFGQPRIGDDVFGQFMEQKLQLHEINYQRIVYSNDLVPRENDPAFTLKHFGTCLYYNCFYKGKILEEDDQPKEISKFAILFKFAIAVRELMRGFVIPYIKGPEYRESLVLKAFRLIGLILPGYASHNVHDYVNVTRLGSI</sequence>
<dbReference type="InterPro" id="IPR029058">
    <property type="entry name" value="AB_hydrolase_fold"/>
</dbReference>
<accession>A0A8K0DWQ5</accession>
<dbReference type="AlphaFoldDB" id="A0A8K0DWQ5"/>
<dbReference type="SUPFAM" id="SSF53474">
    <property type="entry name" value="alpha/beta-Hydrolases"/>
    <property type="match status" value="1"/>
</dbReference>
<dbReference type="GO" id="GO:0004806">
    <property type="term" value="F:triacylglycerol lipase activity"/>
    <property type="evidence" value="ECO:0007669"/>
    <property type="project" value="InterPro"/>
</dbReference>